<dbReference type="InterPro" id="IPR011650">
    <property type="entry name" value="Peptidase_M20_dimer"/>
</dbReference>
<dbReference type="Gene3D" id="3.30.70.360">
    <property type="match status" value="1"/>
</dbReference>
<keyword evidence="4" id="KW-0659">Purine metabolism</keyword>
<name>A0ABP0U0W1_9BRYO</name>
<evidence type="ECO:0000256" key="6">
    <source>
        <dbReference type="ARBA" id="ARBA00022801"/>
    </source>
</evidence>
<dbReference type="SUPFAM" id="SSF53187">
    <property type="entry name" value="Zn-dependent exopeptidases"/>
    <property type="match status" value="1"/>
</dbReference>
<reference evidence="10" key="1">
    <citation type="submission" date="2024-02" db="EMBL/GenBank/DDBJ databases">
        <authorList>
            <consortium name="ELIXIR-Norway"/>
            <consortium name="Elixir Norway"/>
        </authorList>
    </citation>
    <scope>NUCLEOTIDE SEQUENCE</scope>
</reference>
<dbReference type="InterPro" id="IPR001261">
    <property type="entry name" value="ArgE/DapE_CS"/>
</dbReference>
<feature type="domain" description="Peptidase M20 dimerisation" evidence="9">
    <location>
        <begin position="265"/>
        <end position="383"/>
    </location>
</feature>
<keyword evidence="6" id="KW-0378">Hydrolase</keyword>
<evidence type="ECO:0000256" key="4">
    <source>
        <dbReference type="ARBA" id="ARBA00022631"/>
    </source>
</evidence>
<keyword evidence="8" id="KW-0732">Signal</keyword>
<keyword evidence="7" id="KW-0464">Manganese</keyword>
<evidence type="ECO:0000256" key="2">
    <source>
        <dbReference type="ARBA" id="ARBA00006247"/>
    </source>
</evidence>
<comment type="similarity">
    <text evidence="2">Belongs to the peptidase M20A family.</text>
</comment>
<dbReference type="CDD" id="cd03884">
    <property type="entry name" value="M20_bAS"/>
    <property type="match status" value="1"/>
</dbReference>
<protein>
    <recommendedName>
        <fullName evidence="9">Peptidase M20 dimerisation domain-containing protein</fullName>
    </recommendedName>
</protein>
<dbReference type="PANTHER" id="PTHR32494:SF19">
    <property type="entry name" value="ALLANTOATE DEIMINASE-RELATED"/>
    <property type="match status" value="1"/>
</dbReference>
<dbReference type="Gene3D" id="3.40.630.10">
    <property type="entry name" value="Zn peptidases"/>
    <property type="match status" value="1"/>
</dbReference>
<evidence type="ECO:0000259" key="9">
    <source>
        <dbReference type="Pfam" id="PF07687"/>
    </source>
</evidence>
<dbReference type="Proteomes" id="UP001497512">
    <property type="component" value="Chromosome 17"/>
</dbReference>
<evidence type="ECO:0000256" key="8">
    <source>
        <dbReference type="SAM" id="SignalP"/>
    </source>
</evidence>
<gene>
    <name evidence="10" type="ORF">CSSPTR1EN2_LOCUS10088</name>
</gene>
<dbReference type="InterPro" id="IPR010158">
    <property type="entry name" value="Amidase_Cbmase"/>
</dbReference>
<keyword evidence="5" id="KW-0479">Metal-binding</keyword>
<organism evidence="10 11">
    <name type="scientific">Sphagnum troendelagicum</name>
    <dbReference type="NCBI Taxonomy" id="128251"/>
    <lineage>
        <taxon>Eukaryota</taxon>
        <taxon>Viridiplantae</taxon>
        <taxon>Streptophyta</taxon>
        <taxon>Embryophyta</taxon>
        <taxon>Bryophyta</taxon>
        <taxon>Sphagnophytina</taxon>
        <taxon>Sphagnopsida</taxon>
        <taxon>Sphagnales</taxon>
        <taxon>Sphagnaceae</taxon>
        <taxon>Sphagnum</taxon>
    </lineage>
</organism>
<evidence type="ECO:0000256" key="7">
    <source>
        <dbReference type="ARBA" id="ARBA00023211"/>
    </source>
</evidence>
<proteinExistence type="inferred from homology"/>
<dbReference type="SUPFAM" id="SSF55031">
    <property type="entry name" value="Bacterial exopeptidase dimerisation domain"/>
    <property type="match status" value="1"/>
</dbReference>
<accession>A0ABP0U0W1</accession>
<dbReference type="NCBIfam" id="TIGR01879">
    <property type="entry name" value="hydantase"/>
    <property type="match status" value="1"/>
</dbReference>
<evidence type="ECO:0000256" key="5">
    <source>
        <dbReference type="ARBA" id="ARBA00022723"/>
    </source>
</evidence>
<evidence type="ECO:0000313" key="11">
    <source>
        <dbReference type="Proteomes" id="UP001497512"/>
    </source>
</evidence>
<dbReference type="PROSITE" id="PS00758">
    <property type="entry name" value="ARGE_DAPE_CPG2_1"/>
    <property type="match status" value="1"/>
</dbReference>
<feature type="signal peptide" evidence="8">
    <location>
        <begin position="1"/>
        <end position="25"/>
    </location>
</feature>
<feature type="chain" id="PRO_5045396181" description="Peptidase M20 dimerisation domain-containing protein" evidence="8">
    <location>
        <begin position="26"/>
        <end position="508"/>
    </location>
</feature>
<dbReference type="InterPro" id="IPR036264">
    <property type="entry name" value="Bact_exopeptidase_dim_dom"/>
</dbReference>
<dbReference type="InterPro" id="IPR002933">
    <property type="entry name" value="Peptidase_M20"/>
</dbReference>
<comment type="cofactor">
    <cofactor evidence="1">
        <name>Mn(2+)</name>
        <dbReference type="ChEBI" id="CHEBI:29035"/>
    </cofactor>
</comment>
<comment type="subunit">
    <text evidence="3">Homodimer.</text>
</comment>
<evidence type="ECO:0000313" key="10">
    <source>
        <dbReference type="EMBL" id="CAK9209799.1"/>
    </source>
</evidence>
<dbReference type="Pfam" id="PF07687">
    <property type="entry name" value="M20_dimer"/>
    <property type="match status" value="1"/>
</dbReference>
<evidence type="ECO:0000256" key="1">
    <source>
        <dbReference type="ARBA" id="ARBA00001936"/>
    </source>
</evidence>
<dbReference type="PANTHER" id="PTHR32494">
    <property type="entry name" value="ALLANTOATE DEIMINASE-RELATED"/>
    <property type="match status" value="1"/>
</dbReference>
<evidence type="ECO:0000256" key="3">
    <source>
        <dbReference type="ARBA" id="ARBA00011738"/>
    </source>
</evidence>
<keyword evidence="11" id="KW-1185">Reference proteome</keyword>
<dbReference type="Pfam" id="PF01546">
    <property type="entry name" value="Peptidase_M20"/>
    <property type="match status" value="1"/>
</dbReference>
<dbReference type="EMBL" id="OZ019909">
    <property type="protein sequence ID" value="CAK9209799.1"/>
    <property type="molecule type" value="Genomic_DNA"/>
</dbReference>
<sequence length="508" mass="54171">MAPVVCFGALVVALVFTLRTCHVVALLTEASSRQSFSGWGMQETDYNMRYQALLRDEVVARLKQLGNVSDANDFLQRTFLSPAAVKAGHLIEAWMQDAGLLTWVDDIGNVHGRLEGANVSAPALLLGSHLDTVIDAGYYDGALGILTAIAAVKVLNREGKSHLFPHPIEIIAFSDEEGVRFQTTFLGSQAVAGTFQPHMLDVADKRGITVGAALQSASFEGTVESVDKLKYDPASVWGYVEVHIEQGPVLEAQGLPLGVVEAIAGQTRLMVTIRGSQGHAGTVPMNLRKDPMPAAAQSIVAIEQLCTHSEKASGGSHGTSTMSTAANSAGSIVCTVGEIHSWPGASNVIPGEVIFTVDVRTKDDSLREHTVVSIEHSIQTICKGRGVSCTIERKHEAAAMSCGPGLSDRLQAAALTAMQELHPFRRSVSMVDESQYDTIFAPMLVSGAGHDAMAMSHLTQVGMLFVRCTGGISHSPAEHVLDDDIWASSLALLRFMEGVLGDLSFLNM</sequence>